<sequence length="137" mass="14234">MSEIGSKDVACIAIKMAISSSREEERAIKEQALTAGFRAAAADFGGEFIPSINKIIERAVVAAKREGIIAETHMEEGAAAGAAREAVAQIMNKAIGLNVGGKIGIARAGEHISVAVFFGIGLLHLNEVSIGIGHRVI</sequence>
<proteinExistence type="inferred from homology"/>
<dbReference type="EMBL" id="JACRSP010000001">
    <property type="protein sequence ID" value="MBC8535525.1"/>
    <property type="molecule type" value="Genomic_DNA"/>
</dbReference>
<evidence type="ECO:0000256" key="6">
    <source>
        <dbReference type="ARBA" id="ARBA00023015"/>
    </source>
</evidence>
<dbReference type="CDD" id="cd11640">
    <property type="entry name" value="HutP"/>
    <property type="match status" value="1"/>
</dbReference>
<comment type="similarity">
    <text evidence="2">Belongs to the HutP family.</text>
</comment>
<dbReference type="AlphaFoldDB" id="A0A926DAP7"/>
<dbReference type="RefSeq" id="WP_249299252.1">
    <property type="nucleotide sequence ID" value="NZ_JACRSP010000001.1"/>
</dbReference>
<gene>
    <name evidence="9" type="ORF">H8695_02295</name>
</gene>
<evidence type="ECO:0000256" key="4">
    <source>
        <dbReference type="ARBA" id="ARBA00019377"/>
    </source>
</evidence>
<protein>
    <recommendedName>
        <fullName evidence="4">Hut operon positive regulatory protein</fullName>
    </recommendedName>
</protein>
<evidence type="ECO:0000256" key="3">
    <source>
        <dbReference type="ARBA" id="ARBA00011643"/>
    </source>
</evidence>
<dbReference type="InterPro" id="IPR036482">
    <property type="entry name" value="Regulatory_HutP_sf"/>
</dbReference>
<keyword evidence="8" id="KW-0804">Transcription</keyword>
<accession>A0A926DAP7</accession>
<evidence type="ECO:0000256" key="8">
    <source>
        <dbReference type="ARBA" id="ARBA00023163"/>
    </source>
</evidence>
<keyword evidence="10" id="KW-1185">Reference proteome</keyword>
<evidence type="ECO:0000313" key="10">
    <source>
        <dbReference type="Proteomes" id="UP000620366"/>
    </source>
</evidence>
<keyword evidence="7" id="KW-0010">Activator</keyword>
<evidence type="ECO:0000256" key="1">
    <source>
        <dbReference type="ARBA" id="ARBA00002945"/>
    </source>
</evidence>
<keyword evidence="6" id="KW-0805">Transcription regulation</keyword>
<evidence type="ECO:0000256" key="7">
    <source>
        <dbReference type="ARBA" id="ARBA00023159"/>
    </source>
</evidence>
<evidence type="ECO:0000256" key="5">
    <source>
        <dbReference type="ARBA" id="ARBA00022884"/>
    </source>
</evidence>
<name>A0A926DAP7_9FIRM</name>
<comment type="subunit">
    <text evidence="3">Homohexamer.</text>
</comment>
<dbReference type="Gene3D" id="3.40.1510.10">
    <property type="entry name" value="Hut operon regulatory protein HutP"/>
    <property type="match status" value="1"/>
</dbReference>
<comment type="caution">
    <text evidence="9">The sequence shown here is derived from an EMBL/GenBank/DDBJ whole genome shotgun (WGS) entry which is preliminary data.</text>
</comment>
<reference evidence="9" key="1">
    <citation type="submission" date="2020-08" db="EMBL/GenBank/DDBJ databases">
        <title>Genome public.</title>
        <authorList>
            <person name="Liu C."/>
            <person name="Sun Q."/>
        </authorList>
    </citation>
    <scope>NUCLEOTIDE SEQUENCE</scope>
    <source>
        <strain evidence="9">BX7</strain>
    </source>
</reference>
<evidence type="ECO:0000313" key="9">
    <source>
        <dbReference type="EMBL" id="MBC8535525.1"/>
    </source>
</evidence>
<evidence type="ECO:0000256" key="2">
    <source>
        <dbReference type="ARBA" id="ARBA00009992"/>
    </source>
</evidence>
<comment type="function">
    <text evidence="1">Antiterminator that binds to cis-acting regulatory sequences on the mRNA in the presence of histidine, thereby suppressing transcription termination and activating the hut operon for histidine utilization.</text>
</comment>
<organism evidence="9 10">
    <name type="scientific">Feifania hominis</name>
    <dbReference type="NCBI Taxonomy" id="2763660"/>
    <lineage>
        <taxon>Bacteria</taxon>
        <taxon>Bacillati</taxon>
        <taxon>Bacillota</taxon>
        <taxon>Clostridia</taxon>
        <taxon>Eubacteriales</taxon>
        <taxon>Feifaniaceae</taxon>
        <taxon>Feifania</taxon>
    </lineage>
</organism>
<dbReference type="GO" id="GO:0003723">
    <property type="term" value="F:RNA binding"/>
    <property type="evidence" value="ECO:0007669"/>
    <property type="project" value="UniProtKB-KW"/>
</dbReference>
<dbReference type="Pfam" id="PF09021">
    <property type="entry name" value="HutP"/>
    <property type="match status" value="1"/>
</dbReference>
<dbReference type="Proteomes" id="UP000620366">
    <property type="component" value="Unassembled WGS sequence"/>
</dbReference>
<keyword evidence="5" id="KW-0694">RNA-binding</keyword>
<dbReference type="InterPro" id="IPR015111">
    <property type="entry name" value="Regulatory_HutP"/>
</dbReference>